<gene>
    <name evidence="3" type="ORF">MA16_Dca017308</name>
</gene>
<reference evidence="3 4" key="2">
    <citation type="journal article" date="2017" name="Nature">
        <title>The Apostasia genome and the evolution of orchids.</title>
        <authorList>
            <person name="Zhang G.Q."/>
            <person name="Liu K.W."/>
            <person name="Li Z."/>
            <person name="Lohaus R."/>
            <person name="Hsiao Y.Y."/>
            <person name="Niu S.C."/>
            <person name="Wang J.Y."/>
            <person name="Lin Y.C."/>
            <person name="Xu Q."/>
            <person name="Chen L.J."/>
            <person name="Yoshida K."/>
            <person name="Fujiwara S."/>
            <person name="Wang Z.W."/>
            <person name="Zhang Y.Q."/>
            <person name="Mitsuda N."/>
            <person name="Wang M."/>
            <person name="Liu G.H."/>
            <person name="Pecoraro L."/>
            <person name="Huang H.X."/>
            <person name="Xiao X.J."/>
            <person name="Lin M."/>
            <person name="Wu X.Y."/>
            <person name="Wu W.L."/>
            <person name="Chen Y.Y."/>
            <person name="Chang S.B."/>
            <person name="Sakamoto S."/>
            <person name="Ohme-Takagi M."/>
            <person name="Yagi M."/>
            <person name="Zeng S.J."/>
            <person name="Shen C.Y."/>
            <person name="Yeh C.M."/>
            <person name="Luo Y.B."/>
            <person name="Tsai W.C."/>
            <person name="Van de Peer Y."/>
            <person name="Liu Z.J."/>
        </authorList>
    </citation>
    <scope>NUCLEOTIDE SEQUENCE [LARGE SCALE GENOMIC DNA]</scope>
    <source>
        <tissue evidence="3">The whole plant</tissue>
    </source>
</reference>
<keyword evidence="1" id="KW-0472">Membrane</keyword>
<dbReference type="PANTHER" id="PTHR31286:SF179">
    <property type="entry name" value="RNASE H TYPE-1 DOMAIN-CONTAINING PROTEIN"/>
    <property type="match status" value="1"/>
</dbReference>
<dbReference type="PANTHER" id="PTHR31286">
    <property type="entry name" value="GLYCINE-RICH CELL WALL STRUCTURAL PROTEIN 1.8-LIKE"/>
    <property type="match status" value="1"/>
</dbReference>
<evidence type="ECO:0000313" key="4">
    <source>
        <dbReference type="Proteomes" id="UP000233837"/>
    </source>
</evidence>
<evidence type="ECO:0000256" key="1">
    <source>
        <dbReference type="SAM" id="Phobius"/>
    </source>
</evidence>
<keyword evidence="1" id="KW-0812">Transmembrane</keyword>
<feature type="domain" description="DUF4283" evidence="2">
    <location>
        <begin position="63"/>
        <end position="139"/>
    </location>
</feature>
<reference evidence="3 4" key="1">
    <citation type="journal article" date="2016" name="Sci. Rep.">
        <title>The Dendrobium catenatum Lindl. genome sequence provides insights into polysaccharide synthase, floral development and adaptive evolution.</title>
        <authorList>
            <person name="Zhang G.Q."/>
            <person name="Xu Q."/>
            <person name="Bian C."/>
            <person name="Tsai W.C."/>
            <person name="Yeh C.M."/>
            <person name="Liu K.W."/>
            <person name="Yoshida K."/>
            <person name="Zhang L.S."/>
            <person name="Chang S.B."/>
            <person name="Chen F."/>
            <person name="Shi Y."/>
            <person name="Su Y.Y."/>
            <person name="Zhang Y.Q."/>
            <person name="Chen L.J."/>
            <person name="Yin Y."/>
            <person name="Lin M."/>
            <person name="Huang H."/>
            <person name="Deng H."/>
            <person name="Wang Z.W."/>
            <person name="Zhu S.L."/>
            <person name="Zhao X."/>
            <person name="Deng C."/>
            <person name="Niu S.C."/>
            <person name="Huang J."/>
            <person name="Wang M."/>
            <person name="Liu G.H."/>
            <person name="Yang H.J."/>
            <person name="Xiao X.J."/>
            <person name="Hsiao Y.Y."/>
            <person name="Wu W.L."/>
            <person name="Chen Y.Y."/>
            <person name="Mitsuda N."/>
            <person name="Ohme-Takagi M."/>
            <person name="Luo Y.B."/>
            <person name="Van de Peer Y."/>
            <person name="Liu Z.J."/>
        </authorList>
    </citation>
    <scope>NUCLEOTIDE SEQUENCE [LARGE SCALE GENOMIC DNA]</scope>
    <source>
        <tissue evidence="3">The whole plant</tissue>
    </source>
</reference>
<dbReference type="InterPro" id="IPR040256">
    <property type="entry name" value="At4g02000-like"/>
</dbReference>
<accession>A0A2I0XG61</accession>
<dbReference type="Proteomes" id="UP000233837">
    <property type="component" value="Unassembled WGS sequence"/>
</dbReference>
<evidence type="ECO:0000313" key="3">
    <source>
        <dbReference type="EMBL" id="PKU86880.1"/>
    </source>
</evidence>
<feature type="transmembrane region" description="Helical" evidence="1">
    <location>
        <begin position="471"/>
        <end position="498"/>
    </location>
</feature>
<name>A0A2I0XG61_9ASPA</name>
<sequence length="517" mass="57158">MAKKLLDPGFLAGKQPKSFKDVLSGSIESNGFPDSRTSSNRGMPSLWFSEEGFLHLAKPFEFELVGKFPLKRPSLDSIRRFFFNLKLFGDFSVTLLDQVNVLIKLANDMDYARIFAHRSYFVFGCFMKVIKWSPVLDLSEESLIVPVWLSFPGLRLHLFSSRILFGLGSVFGRPIQTDNATASGSRPSVARVLVEIDVTKSFPDSVWLGLEKLWYVQKVIFEGMPNFCLFCKALGHKKLDCPKLVSKSSPVVNSAPQDIPLVPVSTKVPIISPGCEIAAKLCDVVLERDVLDCETLVHYQTAGVEGEILPDVDCRVFSPDACVLSDVNFALSPNAVPFFPPNLPSNCVEDLPDIFVGDPVEVQPGAISPGLNMEVSQKCTPVSNNLIEVPVNLVDTRFVGNSLGGSSGLDIRNHINWLDSSEVSQIPNFLMVLVWRRRSSVVVLTRDLISLLLMLDSLLMLGLGVELVVEAAIAVGDCVFCLSLVPVLVFYIVFFLCADCWFVEVWAMMGWGSHYCT</sequence>
<dbReference type="InterPro" id="IPR025558">
    <property type="entry name" value="DUF4283"/>
</dbReference>
<keyword evidence="4" id="KW-1185">Reference proteome</keyword>
<protein>
    <recommendedName>
        <fullName evidence="2">DUF4283 domain-containing protein</fullName>
    </recommendedName>
</protein>
<evidence type="ECO:0000259" key="2">
    <source>
        <dbReference type="Pfam" id="PF14111"/>
    </source>
</evidence>
<proteinExistence type="predicted"/>
<dbReference type="AlphaFoldDB" id="A0A2I0XG61"/>
<organism evidence="3 4">
    <name type="scientific">Dendrobium catenatum</name>
    <dbReference type="NCBI Taxonomy" id="906689"/>
    <lineage>
        <taxon>Eukaryota</taxon>
        <taxon>Viridiplantae</taxon>
        <taxon>Streptophyta</taxon>
        <taxon>Embryophyta</taxon>
        <taxon>Tracheophyta</taxon>
        <taxon>Spermatophyta</taxon>
        <taxon>Magnoliopsida</taxon>
        <taxon>Liliopsida</taxon>
        <taxon>Asparagales</taxon>
        <taxon>Orchidaceae</taxon>
        <taxon>Epidendroideae</taxon>
        <taxon>Malaxideae</taxon>
        <taxon>Dendrobiinae</taxon>
        <taxon>Dendrobium</taxon>
    </lineage>
</organism>
<keyword evidence="1" id="KW-1133">Transmembrane helix</keyword>
<dbReference type="EMBL" id="KZ501906">
    <property type="protein sequence ID" value="PKU86880.1"/>
    <property type="molecule type" value="Genomic_DNA"/>
</dbReference>
<dbReference type="Pfam" id="PF14111">
    <property type="entry name" value="DUF4283"/>
    <property type="match status" value="1"/>
</dbReference>